<dbReference type="FunFam" id="3.40.50.150:FF:000053">
    <property type="entry name" value="Release factor glutamine methyltransferase"/>
    <property type="match status" value="1"/>
</dbReference>
<dbReference type="PANTHER" id="PTHR18895:SF74">
    <property type="entry name" value="MTRF1L RELEASE FACTOR GLUTAMINE METHYLTRANSFERASE"/>
    <property type="match status" value="1"/>
</dbReference>
<dbReference type="EC" id="2.1.1.297" evidence="5"/>
<keyword evidence="9" id="KW-1185">Reference proteome</keyword>
<reference evidence="8 9" key="1">
    <citation type="submission" date="2011-08" db="EMBL/GenBank/DDBJ databases">
        <title>The genome of the obligate endobacterium of an arbuscular mycorrhizal fungus reveals an interphylum network of nutritional interactions.</title>
        <authorList>
            <person name="Ghignone S."/>
            <person name="Salvioli A."/>
            <person name="Anca I."/>
            <person name="Lumini E."/>
            <person name="Ortu G."/>
            <person name="Petiti L."/>
            <person name="Cruveiller S."/>
            <person name="Bianciotto V."/>
            <person name="Piffanelli P."/>
            <person name="Lanfranco L."/>
            <person name="Bonfante P."/>
        </authorList>
    </citation>
    <scope>NUCLEOTIDE SEQUENCE [LARGE SCALE GENOMIC DNA]</scope>
    <source>
        <strain evidence="8 9">BEG34</strain>
    </source>
</reference>
<feature type="domain" description="Release factor glutamine methyltransferase N-terminal" evidence="7">
    <location>
        <begin position="10"/>
        <end position="70"/>
    </location>
</feature>
<proteinExistence type="inferred from homology"/>
<dbReference type="InterPro" id="IPR029063">
    <property type="entry name" value="SAM-dependent_MTases_sf"/>
</dbReference>
<feature type="binding site" evidence="5">
    <location>
        <begin position="115"/>
        <end position="119"/>
    </location>
    <ligand>
        <name>S-adenosyl-L-methionine</name>
        <dbReference type="ChEBI" id="CHEBI:59789"/>
    </ligand>
</feature>
<keyword evidence="3 5" id="KW-0949">S-adenosyl-L-methionine</keyword>
<comment type="catalytic activity">
    <reaction evidence="4 5">
        <text>L-glutaminyl-[peptide chain release factor] + S-adenosyl-L-methionine = N(5)-methyl-L-glutaminyl-[peptide chain release factor] + S-adenosyl-L-homocysteine + H(+)</text>
        <dbReference type="Rhea" id="RHEA:42896"/>
        <dbReference type="Rhea" id="RHEA-COMP:10271"/>
        <dbReference type="Rhea" id="RHEA-COMP:10272"/>
        <dbReference type="ChEBI" id="CHEBI:15378"/>
        <dbReference type="ChEBI" id="CHEBI:30011"/>
        <dbReference type="ChEBI" id="CHEBI:57856"/>
        <dbReference type="ChEBI" id="CHEBI:59789"/>
        <dbReference type="ChEBI" id="CHEBI:61891"/>
        <dbReference type="EC" id="2.1.1.297"/>
    </reaction>
</comment>
<dbReference type="Proteomes" id="UP000054051">
    <property type="component" value="Unassembled WGS sequence"/>
</dbReference>
<dbReference type="GO" id="GO:0003676">
    <property type="term" value="F:nucleic acid binding"/>
    <property type="evidence" value="ECO:0007669"/>
    <property type="project" value="InterPro"/>
</dbReference>
<dbReference type="InterPro" id="IPR050320">
    <property type="entry name" value="N5-glutamine_MTase"/>
</dbReference>
<dbReference type="eggNOG" id="COG2890">
    <property type="taxonomic scope" value="Bacteria"/>
</dbReference>
<dbReference type="PANTHER" id="PTHR18895">
    <property type="entry name" value="HEMK METHYLTRANSFERASE"/>
    <property type="match status" value="1"/>
</dbReference>
<evidence type="ECO:0000256" key="5">
    <source>
        <dbReference type="HAMAP-Rule" id="MF_02126"/>
    </source>
</evidence>
<dbReference type="InterPro" id="IPR019874">
    <property type="entry name" value="RF_methyltr_PrmC"/>
</dbReference>
<feature type="binding site" evidence="5">
    <location>
        <position position="138"/>
    </location>
    <ligand>
        <name>S-adenosyl-L-methionine</name>
        <dbReference type="ChEBI" id="CHEBI:59789"/>
    </ligand>
</feature>
<evidence type="ECO:0000313" key="9">
    <source>
        <dbReference type="Proteomes" id="UP000054051"/>
    </source>
</evidence>
<organism evidence="8 9">
    <name type="scientific">Candidatus Glomeribacter gigasporarum BEG34</name>
    <dbReference type="NCBI Taxonomy" id="1070319"/>
    <lineage>
        <taxon>Bacteria</taxon>
        <taxon>Pseudomonadati</taxon>
        <taxon>Pseudomonadota</taxon>
        <taxon>Betaproteobacteria</taxon>
        <taxon>Burkholderiales</taxon>
        <taxon>Burkholderiaceae</taxon>
        <taxon>Candidatus Glomeribacter</taxon>
    </lineage>
</organism>
<feature type="binding site" evidence="5">
    <location>
        <begin position="188"/>
        <end position="191"/>
    </location>
    <ligand>
        <name>substrate</name>
    </ligand>
</feature>
<dbReference type="GO" id="GO:0032259">
    <property type="term" value="P:methylation"/>
    <property type="evidence" value="ECO:0007669"/>
    <property type="project" value="UniProtKB-KW"/>
</dbReference>
<dbReference type="InterPro" id="IPR004556">
    <property type="entry name" value="HemK-like"/>
</dbReference>
<evidence type="ECO:0000259" key="7">
    <source>
        <dbReference type="Pfam" id="PF17827"/>
    </source>
</evidence>
<dbReference type="CDD" id="cd02440">
    <property type="entry name" value="AdoMet_MTases"/>
    <property type="match status" value="1"/>
</dbReference>
<dbReference type="Gene3D" id="3.40.50.150">
    <property type="entry name" value="Vaccinia Virus protein VP39"/>
    <property type="match status" value="1"/>
</dbReference>
<dbReference type="EMBL" id="CAFB01000038">
    <property type="protein sequence ID" value="CCD29145.1"/>
    <property type="molecule type" value="Genomic_DNA"/>
</dbReference>
<feature type="domain" description="Methyltransferase small" evidence="6">
    <location>
        <begin position="92"/>
        <end position="193"/>
    </location>
</feature>
<dbReference type="NCBIfam" id="TIGR03534">
    <property type="entry name" value="RF_mod_PrmC"/>
    <property type="match status" value="1"/>
</dbReference>
<keyword evidence="2 5" id="KW-0808">Transferase</keyword>
<feature type="binding site" evidence="5">
    <location>
        <position position="188"/>
    </location>
    <ligand>
        <name>S-adenosyl-L-methionine</name>
        <dbReference type="ChEBI" id="CHEBI:59789"/>
    </ligand>
</feature>
<dbReference type="Pfam" id="PF17827">
    <property type="entry name" value="PrmC_N"/>
    <property type="match status" value="1"/>
</dbReference>
<evidence type="ECO:0000256" key="2">
    <source>
        <dbReference type="ARBA" id="ARBA00022679"/>
    </source>
</evidence>
<protein>
    <recommendedName>
        <fullName evidence="5">Release factor glutamine methyltransferase</fullName>
        <shortName evidence="5">RF MTase</shortName>
        <ecNumber evidence="5">2.1.1.297</ecNumber>
    </recommendedName>
    <alternativeName>
        <fullName evidence="5">N5-glutamine methyltransferase PrmC</fullName>
    </alternativeName>
    <alternativeName>
        <fullName evidence="5">Protein-(glutamine-N5) MTase PrmC</fullName>
    </alternativeName>
    <alternativeName>
        <fullName evidence="5">Protein-glutamine N-methyltransferase PrmC</fullName>
    </alternativeName>
</protein>
<accession>G2J8P8</accession>
<evidence type="ECO:0000313" key="8">
    <source>
        <dbReference type="EMBL" id="CCD29145.1"/>
    </source>
</evidence>
<evidence type="ECO:0000256" key="1">
    <source>
        <dbReference type="ARBA" id="ARBA00022603"/>
    </source>
</evidence>
<dbReference type="GO" id="GO:0102559">
    <property type="term" value="F:peptide chain release factor N(5)-glutamine methyltransferase activity"/>
    <property type="evidence" value="ECO:0007669"/>
    <property type="project" value="UniProtKB-EC"/>
</dbReference>
<keyword evidence="1 5" id="KW-0489">Methyltransferase</keyword>
<evidence type="ECO:0000256" key="4">
    <source>
        <dbReference type="ARBA" id="ARBA00048391"/>
    </source>
</evidence>
<dbReference type="Pfam" id="PF05175">
    <property type="entry name" value="MTS"/>
    <property type="match status" value="1"/>
</dbReference>
<dbReference type="HAMAP" id="MF_02126">
    <property type="entry name" value="RF_methyltr_PrmC"/>
    <property type="match status" value="1"/>
</dbReference>
<sequence>MNKGVTADDLLRASALEAMEARILLAHALGWRRTELMTRAHEKLEPTQADTFRRLEQRRDHGEPMAYLVGKREFFGLDFQITPDVLIPRPETELLVECALHAIEMIEAPRVLDLGTGSGVIAVAIASQRPEASIIATDDSHRALALAALNAQRLLSGARRGGALRFIAGVWYQALTGLNIQFDVIVSNPPYLAADDPHLCKGDLRFEPRSALTDSAHGLTALETVIAGAHRYLKKGGALWLEHGYDQADAVRAALFAQGFTRIRSTRDLAGIERVSGGVHERLFGFLE</sequence>
<dbReference type="NCBIfam" id="TIGR00536">
    <property type="entry name" value="hemK_fam"/>
    <property type="match status" value="1"/>
</dbReference>
<dbReference type="PROSITE" id="PS00092">
    <property type="entry name" value="N6_MTASE"/>
    <property type="match status" value="1"/>
</dbReference>
<dbReference type="Gene3D" id="1.10.8.10">
    <property type="entry name" value="DNA helicase RuvA subunit, C-terminal domain"/>
    <property type="match status" value="1"/>
</dbReference>
<dbReference type="STRING" id="1070319.CAGGBEG34_210005"/>
<feature type="binding site" evidence="5">
    <location>
        <position position="171"/>
    </location>
    <ligand>
        <name>S-adenosyl-L-methionine</name>
        <dbReference type="ChEBI" id="CHEBI:59789"/>
    </ligand>
</feature>
<comment type="similarity">
    <text evidence="5">Belongs to the protein N5-glutamine methyltransferase family. PrmC subfamily.</text>
</comment>
<name>G2J8P8_9BURK</name>
<dbReference type="SUPFAM" id="SSF53335">
    <property type="entry name" value="S-adenosyl-L-methionine-dependent methyltransferases"/>
    <property type="match status" value="1"/>
</dbReference>
<evidence type="ECO:0000259" key="6">
    <source>
        <dbReference type="Pfam" id="PF05175"/>
    </source>
</evidence>
<gene>
    <name evidence="5 8" type="primary">prmC</name>
    <name evidence="8" type="ORF">CAGGBEG34_210005</name>
</gene>
<comment type="function">
    <text evidence="5">Methylates the class 1 translation termination release factors RF1/PrfA and RF2/PrfB on the glutamine residue of the universally conserved GGQ motif.</text>
</comment>
<comment type="caution">
    <text evidence="8">The sequence shown here is derived from an EMBL/GenBank/DDBJ whole genome shotgun (WGS) entry which is preliminary data.</text>
</comment>
<dbReference type="InterPro" id="IPR040758">
    <property type="entry name" value="PrmC_N"/>
</dbReference>
<dbReference type="InterPro" id="IPR002052">
    <property type="entry name" value="DNA_methylase_N6_adenine_CS"/>
</dbReference>
<dbReference type="InterPro" id="IPR007848">
    <property type="entry name" value="Small_mtfrase_dom"/>
</dbReference>
<dbReference type="AlphaFoldDB" id="G2J8P8"/>
<dbReference type="RefSeq" id="WP_006682382.1">
    <property type="nucleotide sequence ID" value="NZ_CAFB01000038.1"/>
</dbReference>
<evidence type="ECO:0000256" key="3">
    <source>
        <dbReference type="ARBA" id="ARBA00022691"/>
    </source>
</evidence>